<reference evidence="1" key="1">
    <citation type="submission" date="2021-04" db="EMBL/GenBank/DDBJ databases">
        <title>The complete genome sequence of Caulobacter sp. S6.</title>
        <authorList>
            <person name="Tang Y."/>
            <person name="Ouyang W."/>
            <person name="Liu Q."/>
            <person name="Huang B."/>
            <person name="Guo Z."/>
            <person name="Lei P."/>
        </authorList>
    </citation>
    <scope>NUCLEOTIDE SEQUENCE</scope>
    <source>
        <strain evidence="1">S6</strain>
    </source>
</reference>
<dbReference type="GO" id="GO:0016491">
    <property type="term" value="F:oxidoreductase activity"/>
    <property type="evidence" value="ECO:0007669"/>
    <property type="project" value="TreeGrafter"/>
</dbReference>
<gene>
    <name evidence="1" type="ORF">KCG34_07965</name>
</gene>
<organism evidence="1 2">
    <name type="scientific">Phenylobacterium montanum</name>
    <dbReference type="NCBI Taxonomy" id="2823693"/>
    <lineage>
        <taxon>Bacteria</taxon>
        <taxon>Pseudomonadati</taxon>
        <taxon>Pseudomonadota</taxon>
        <taxon>Alphaproteobacteria</taxon>
        <taxon>Caulobacterales</taxon>
        <taxon>Caulobacteraceae</taxon>
        <taxon>Phenylobacterium</taxon>
    </lineage>
</organism>
<dbReference type="InterPro" id="IPR002347">
    <property type="entry name" value="SDR_fam"/>
</dbReference>
<accession>A0A975G3Z4</accession>
<protein>
    <submittedName>
        <fullName evidence="1">SDR family NAD(P)-dependent oxidoreductase</fullName>
    </submittedName>
</protein>
<dbReference type="GO" id="GO:0005737">
    <property type="term" value="C:cytoplasm"/>
    <property type="evidence" value="ECO:0007669"/>
    <property type="project" value="TreeGrafter"/>
</dbReference>
<proteinExistence type="predicted"/>
<dbReference type="AlphaFoldDB" id="A0A975G3Z4"/>
<dbReference type="Gene3D" id="3.40.50.720">
    <property type="entry name" value="NAD(P)-binding Rossmann-like Domain"/>
    <property type="match status" value="1"/>
</dbReference>
<dbReference type="Proteomes" id="UP000676409">
    <property type="component" value="Chromosome"/>
</dbReference>
<dbReference type="PANTHER" id="PTHR43544">
    <property type="entry name" value="SHORT-CHAIN DEHYDROGENASE/REDUCTASE"/>
    <property type="match status" value="1"/>
</dbReference>
<dbReference type="KEGG" id="caul:KCG34_07965"/>
<evidence type="ECO:0000313" key="2">
    <source>
        <dbReference type="Proteomes" id="UP000676409"/>
    </source>
</evidence>
<dbReference type="EMBL" id="CP073078">
    <property type="protein sequence ID" value="QUD90703.1"/>
    <property type="molecule type" value="Genomic_DNA"/>
</dbReference>
<evidence type="ECO:0000313" key="1">
    <source>
        <dbReference type="EMBL" id="QUD90703.1"/>
    </source>
</evidence>
<dbReference type="InterPro" id="IPR036291">
    <property type="entry name" value="NAD(P)-bd_dom_sf"/>
</dbReference>
<dbReference type="InterPro" id="IPR051468">
    <property type="entry name" value="Fungal_SecMetab_SDRs"/>
</dbReference>
<sequence>MPAGGVAIVVGSSGGIGEAARSALSATGRFERVIGWSRRGPDAVDITQEADVARASRAAADEGEIRLVLVATGTLSFNGAKAEKGLRNLEPEAMMAAFRTNALGPALVAKHLLPLFPRTGKSVFSVLSARVGSIGDNRLGGWYSYRASKAALNQLIRTASIELARRAPDAICLAMHPGTVDTPLSRPFSRAGLTVLTPASAAAKLLEVIDLVGEEQSGGFLDQDGLTIPW</sequence>
<dbReference type="Pfam" id="PF13561">
    <property type="entry name" value="adh_short_C2"/>
    <property type="match status" value="1"/>
</dbReference>
<keyword evidence="2" id="KW-1185">Reference proteome</keyword>
<dbReference type="PANTHER" id="PTHR43544:SF12">
    <property type="entry name" value="NAD(P)-BINDING ROSSMANN-FOLD SUPERFAMILY PROTEIN"/>
    <property type="match status" value="1"/>
</dbReference>
<dbReference type="PRINTS" id="PR00081">
    <property type="entry name" value="GDHRDH"/>
</dbReference>
<name>A0A975G3Z4_9CAUL</name>
<dbReference type="SUPFAM" id="SSF51735">
    <property type="entry name" value="NAD(P)-binding Rossmann-fold domains"/>
    <property type="match status" value="1"/>
</dbReference>